<feature type="region of interest" description="Disordered" evidence="1">
    <location>
        <begin position="90"/>
        <end position="110"/>
    </location>
</feature>
<dbReference type="Proteomes" id="UP000606786">
    <property type="component" value="Unassembled WGS sequence"/>
</dbReference>
<dbReference type="AlphaFoldDB" id="A0A811U0U6"/>
<accession>A0A811U0U6</accession>
<organism evidence="2 3">
    <name type="scientific">Ceratitis capitata</name>
    <name type="common">Mediterranean fruit fly</name>
    <name type="synonym">Tephritis capitata</name>
    <dbReference type="NCBI Taxonomy" id="7213"/>
    <lineage>
        <taxon>Eukaryota</taxon>
        <taxon>Metazoa</taxon>
        <taxon>Ecdysozoa</taxon>
        <taxon>Arthropoda</taxon>
        <taxon>Hexapoda</taxon>
        <taxon>Insecta</taxon>
        <taxon>Pterygota</taxon>
        <taxon>Neoptera</taxon>
        <taxon>Endopterygota</taxon>
        <taxon>Diptera</taxon>
        <taxon>Brachycera</taxon>
        <taxon>Muscomorpha</taxon>
        <taxon>Tephritoidea</taxon>
        <taxon>Tephritidae</taxon>
        <taxon>Ceratitis</taxon>
        <taxon>Ceratitis</taxon>
    </lineage>
</organism>
<feature type="compositionally biased region" description="Basic and acidic residues" evidence="1">
    <location>
        <begin position="95"/>
        <end position="110"/>
    </location>
</feature>
<keyword evidence="3" id="KW-1185">Reference proteome</keyword>
<dbReference type="EMBL" id="CAJHJT010000001">
    <property type="protein sequence ID" value="CAD6992702.1"/>
    <property type="molecule type" value="Genomic_DNA"/>
</dbReference>
<protein>
    <submittedName>
        <fullName evidence="2">(Mediterranean fruit fly) hypothetical protein</fullName>
    </submittedName>
</protein>
<evidence type="ECO:0000256" key="1">
    <source>
        <dbReference type="SAM" id="MobiDB-lite"/>
    </source>
</evidence>
<evidence type="ECO:0000313" key="3">
    <source>
        <dbReference type="Proteomes" id="UP000606786"/>
    </source>
</evidence>
<comment type="caution">
    <text evidence="2">The sequence shown here is derived from an EMBL/GenBank/DDBJ whole genome shotgun (WGS) entry which is preliminary data.</text>
</comment>
<gene>
    <name evidence="2" type="ORF">CCAP1982_LOCUS1547</name>
</gene>
<evidence type="ECO:0000313" key="2">
    <source>
        <dbReference type="EMBL" id="CAD6992702.1"/>
    </source>
</evidence>
<name>A0A811U0U6_CERCA</name>
<reference evidence="2" key="1">
    <citation type="submission" date="2020-11" db="EMBL/GenBank/DDBJ databases">
        <authorList>
            <person name="Whitehead M."/>
        </authorList>
    </citation>
    <scope>NUCLEOTIDE SEQUENCE</scope>
    <source>
        <strain evidence="2">EGII</strain>
    </source>
</reference>
<sequence>MRQKKFKNNLLERVEVYFSQFSLQSSVRTTLISTPRMKLAAGSRHNNNSSAVFRFSLLSPRRLLIQKHAIFMRFLYAPFQNRFRTNTKTIKKQTRNVEKIKKNSRDRSLQ</sequence>
<proteinExistence type="predicted"/>